<organism evidence="2 3">
    <name type="scientific">Glossina palpalis gambiensis</name>
    <dbReference type="NCBI Taxonomy" id="67801"/>
    <lineage>
        <taxon>Eukaryota</taxon>
        <taxon>Metazoa</taxon>
        <taxon>Ecdysozoa</taxon>
        <taxon>Arthropoda</taxon>
        <taxon>Hexapoda</taxon>
        <taxon>Insecta</taxon>
        <taxon>Pterygota</taxon>
        <taxon>Neoptera</taxon>
        <taxon>Endopterygota</taxon>
        <taxon>Diptera</taxon>
        <taxon>Brachycera</taxon>
        <taxon>Muscomorpha</taxon>
        <taxon>Hippoboscoidea</taxon>
        <taxon>Glossinidae</taxon>
        <taxon>Glossina</taxon>
    </lineage>
</organism>
<evidence type="ECO:0000259" key="1">
    <source>
        <dbReference type="SMART" id="SM01143"/>
    </source>
</evidence>
<name>A0A1B0C560_9MUSC</name>
<sequence length="75" mass="8788">MSISKAEQKKWGYLITWFRALFGKSSKLIEKFGYPWEMMPLMYVILKDTSGDIDEASKRIEEAIYFEVEGIENSL</sequence>
<dbReference type="EnsemblMetazoa" id="GPPI049451-RA">
    <property type="protein sequence ID" value="GPPI049451-PA"/>
    <property type="gene ID" value="GPPI049451"/>
</dbReference>
<dbReference type="Pfam" id="PF08828">
    <property type="entry name" value="DSX_dimer"/>
    <property type="match status" value="1"/>
</dbReference>
<feature type="domain" description="Doublesex dimerisation" evidence="1">
    <location>
        <begin position="21"/>
        <end position="75"/>
    </location>
</feature>
<accession>A0A1B0C560</accession>
<evidence type="ECO:0000313" key="3">
    <source>
        <dbReference type="Proteomes" id="UP000092460"/>
    </source>
</evidence>
<dbReference type="VEuPathDB" id="VectorBase:GPPI049451"/>
<dbReference type="Gene3D" id="1.10.8.10">
    <property type="entry name" value="DNA helicase RuvA subunit, C-terminal domain"/>
    <property type="match status" value="1"/>
</dbReference>
<protein>
    <recommendedName>
        <fullName evidence="1">Doublesex dimerisation domain-containing protein</fullName>
    </recommendedName>
</protein>
<reference evidence="2" key="2">
    <citation type="submission" date="2020-05" db="UniProtKB">
        <authorList>
            <consortium name="EnsemblMetazoa"/>
        </authorList>
    </citation>
    <scope>IDENTIFICATION</scope>
    <source>
        <strain evidence="2">IAEA</strain>
    </source>
</reference>
<proteinExistence type="predicted"/>
<dbReference type="Proteomes" id="UP000092460">
    <property type="component" value="Unassembled WGS sequence"/>
</dbReference>
<dbReference type="InterPro" id="IPR014932">
    <property type="entry name" value="DSX_dimer"/>
</dbReference>
<keyword evidence="3" id="KW-1185">Reference proteome</keyword>
<dbReference type="EMBL" id="JXJN01025851">
    <property type="status" value="NOT_ANNOTATED_CDS"/>
    <property type="molecule type" value="Genomic_DNA"/>
</dbReference>
<reference evidence="3" key="1">
    <citation type="submission" date="2015-01" db="EMBL/GenBank/DDBJ databases">
        <authorList>
            <person name="Aksoy S."/>
            <person name="Warren W."/>
            <person name="Wilson R.K."/>
        </authorList>
    </citation>
    <scope>NUCLEOTIDE SEQUENCE [LARGE SCALE GENOMIC DNA]</scope>
    <source>
        <strain evidence="3">IAEA</strain>
    </source>
</reference>
<dbReference type="EMBL" id="JXJN01025853">
    <property type="status" value="NOT_ANNOTATED_CDS"/>
    <property type="molecule type" value="Genomic_DNA"/>
</dbReference>
<dbReference type="SMART" id="SM01143">
    <property type="entry name" value="DSX_dimer"/>
    <property type="match status" value="1"/>
</dbReference>
<dbReference type="EMBL" id="JXJN01025854">
    <property type="status" value="NOT_ANNOTATED_CDS"/>
    <property type="molecule type" value="Genomic_DNA"/>
</dbReference>
<evidence type="ECO:0000313" key="2">
    <source>
        <dbReference type="EnsemblMetazoa" id="GPPI049451-PA"/>
    </source>
</evidence>
<dbReference type="EMBL" id="JXJN01025852">
    <property type="status" value="NOT_ANNOTATED_CDS"/>
    <property type="molecule type" value="Genomic_DNA"/>
</dbReference>
<dbReference type="STRING" id="67801.A0A1B0C560"/>
<dbReference type="AlphaFoldDB" id="A0A1B0C560"/>